<dbReference type="Proteomes" id="UP001277761">
    <property type="component" value="Unassembled WGS sequence"/>
</dbReference>
<evidence type="ECO:0000313" key="2">
    <source>
        <dbReference type="EMBL" id="MDX8152185.1"/>
    </source>
</evidence>
<dbReference type="InterPro" id="IPR006311">
    <property type="entry name" value="TAT_signal"/>
</dbReference>
<sequence length="598" mass="65223">MAGQTDPTATAGEGLSRRRFVQQGAVGAAAAGAALATPAWAQGARRQVTRGRSVAVFGGGMAGLTAAHELAERGFQVTVYERNALGGKARSIPLAGSGTGGRKDLPGEHGFRFFPGFYHHVPNTMRRIPHLRGKTVGDHLVAASEGQFLRADGKADAGPLGIGPDPVGLLTVDGLRKTLTDMLGGTGVPPHELAYFVERLLVFLTSSDARRFGQWEKRSWWDFVGAGSRSKEYQRVLAAGLTRNLVAAKETIASTRTIGNMGEAFVFNIMGLGNDGELDRVLDLPTNEAWIDPWVHHLESLGVRFQVGWAAEHVEIRDGRVASVRVRNARRRRRTVTADWYVIAAPVERTRPLMNADVLRADPSLEGMNALKTDWMVGIQYFLTKSPGLVRGHISFLDAPWALTALTQAQFWKERRMARDYGDGRVVDVLSVDISNWDAPGVVFGKPAKQCSPTEVAVEVWEQIRRHETAGRKLDRGAIHSWMLDPGIVWNGRTGQNRNVTPLLVNTVGTWEKRPTARTRIPNLFLGGDHIQTNVDLATMEGANTSGRAAAMAILEAADSPKAPPRFWSLYELPALEPLKQIDAARFKAGQPNLLDLG</sequence>
<keyword evidence="3" id="KW-1185">Reference proteome</keyword>
<reference evidence="2 3" key="1">
    <citation type="submission" date="2023-11" db="EMBL/GenBank/DDBJ databases">
        <authorList>
            <person name="Xu M."/>
            <person name="Jiang T."/>
        </authorList>
    </citation>
    <scope>NUCLEOTIDE SEQUENCE [LARGE SCALE GENOMIC DNA]</scope>
    <source>
        <strain evidence="2 3">SD</strain>
    </source>
</reference>
<dbReference type="EMBL" id="JAXAVX010000005">
    <property type="protein sequence ID" value="MDX8152185.1"/>
    <property type="molecule type" value="Genomic_DNA"/>
</dbReference>
<accession>A0ABU4VK29</accession>
<dbReference type="InterPro" id="IPR036188">
    <property type="entry name" value="FAD/NAD-bd_sf"/>
</dbReference>
<organism evidence="2 3">
    <name type="scientific">Patulibacter brassicae</name>
    <dbReference type="NCBI Taxonomy" id="1705717"/>
    <lineage>
        <taxon>Bacteria</taxon>
        <taxon>Bacillati</taxon>
        <taxon>Actinomycetota</taxon>
        <taxon>Thermoleophilia</taxon>
        <taxon>Solirubrobacterales</taxon>
        <taxon>Patulibacteraceae</taxon>
        <taxon>Patulibacter</taxon>
    </lineage>
</organism>
<dbReference type="NCBIfam" id="TIGR01409">
    <property type="entry name" value="TAT_signal_seq"/>
    <property type="match status" value="1"/>
</dbReference>
<dbReference type="PANTHER" id="PTHR42923">
    <property type="entry name" value="PROTOPORPHYRINOGEN OXIDASE"/>
    <property type="match status" value="1"/>
</dbReference>
<dbReference type="InterPro" id="IPR019546">
    <property type="entry name" value="TAT_signal_bac_arc"/>
</dbReference>
<gene>
    <name evidence="2" type="ORF">SK069_11310</name>
</gene>
<dbReference type="RefSeq" id="WP_319954341.1">
    <property type="nucleotide sequence ID" value="NZ_JAXAVX010000005.1"/>
</dbReference>
<dbReference type="InterPro" id="IPR002937">
    <property type="entry name" value="Amino_oxidase"/>
</dbReference>
<comment type="caution">
    <text evidence="2">The sequence shown here is derived from an EMBL/GenBank/DDBJ whole genome shotgun (WGS) entry which is preliminary data.</text>
</comment>
<dbReference type="PANTHER" id="PTHR42923:SF46">
    <property type="entry name" value="AMINE OXIDASE"/>
    <property type="match status" value="1"/>
</dbReference>
<dbReference type="Gene3D" id="3.50.50.60">
    <property type="entry name" value="FAD/NAD(P)-binding domain"/>
    <property type="match status" value="1"/>
</dbReference>
<dbReference type="Pfam" id="PF01593">
    <property type="entry name" value="Amino_oxidase"/>
    <property type="match status" value="1"/>
</dbReference>
<proteinExistence type="predicted"/>
<protein>
    <submittedName>
        <fullName evidence="2">FAD-dependent oxidoreductase</fullName>
    </submittedName>
</protein>
<name>A0ABU4VK29_9ACTN</name>
<dbReference type="PROSITE" id="PS51318">
    <property type="entry name" value="TAT"/>
    <property type="match status" value="1"/>
</dbReference>
<dbReference type="SUPFAM" id="SSF51905">
    <property type="entry name" value="FAD/NAD(P)-binding domain"/>
    <property type="match status" value="1"/>
</dbReference>
<feature type="domain" description="Amine oxidase" evidence="1">
    <location>
        <begin position="61"/>
        <end position="555"/>
    </location>
</feature>
<evidence type="ECO:0000313" key="3">
    <source>
        <dbReference type="Proteomes" id="UP001277761"/>
    </source>
</evidence>
<evidence type="ECO:0000259" key="1">
    <source>
        <dbReference type="Pfam" id="PF01593"/>
    </source>
</evidence>
<dbReference type="InterPro" id="IPR050464">
    <property type="entry name" value="Zeta_carotene_desat/Oxidored"/>
</dbReference>